<dbReference type="InterPro" id="IPR000801">
    <property type="entry name" value="Esterase-like"/>
</dbReference>
<evidence type="ECO:0000313" key="2">
    <source>
        <dbReference type="Proteomes" id="UP000037109"/>
    </source>
</evidence>
<dbReference type="RefSeq" id="WP_053436087.1">
    <property type="nucleotide sequence ID" value="NZ_LGUF01000007.1"/>
</dbReference>
<protein>
    <recommendedName>
        <fullName evidence="3">Esterase</fullName>
    </recommendedName>
</protein>
<dbReference type="Proteomes" id="UP000037109">
    <property type="component" value="Unassembled WGS sequence"/>
</dbReference>
<comment type="caution">
    <text evidence="1">The sequence shown here is derived from an EMBL/GenBank/DDBJ whole genome shotgun (WGS) entry which is preliminary data.</text>
</comment>
<keyword evidence="2" id="KW-1185">Reference proteome</keyword>
<gene>
    <name evidence="1" type="ORF">AF332_19145</name>
</gene>
<dbReference type="AlphaFoldDB" id="A0A0M0GGY6"/>
<dbReference type="STRING" id="1459.AF332_19145"/>
<name>A0A0M0GGY6_SPOGL</name>
<accession>A0A0M0GGY6</accession>
<dbReference type="Gene3D" id="3.40.50.1820">
    <property type="entry name" value="alpha/beta hydrolase"/>
    <property type="match status" value="1"/>
</dbReference>
<dbReference type="PANTHER" id="PTHR48098">
    <property type="entry name" value="ENTEROCHELIN ESTERASE-RELATED"/>
    <property type="match status" value="1"/>
</dbReference>
<evidence type="ECO:0000313" key="1">
    <source>
        <dbReference type="EMBL" id="KON88711.1"/>
    </source>
</evidence>
<proteinExistence type="predicted"/>
<sequence length="239" mass="27841">MTLIRKSFYSGIQNKTYDYHVLKASDTIEEAFVLYVQDGNDYLELGGVESTVQKLMHLNPELTEKLIIVFIHPGDSLERWHSYHRKGESFAIFTRFMVEEFIPSIEQELTVQNIYIVKRGLLGDSLGGNIILNIALQSPNIWTHLLLQSAAVSKEDIKSLSRLEKLDWSIYQTVGTFEDEFVSPITKTKLYILSRNKELYQVFLDKMARIHYSEQAEEHLWTFWNKDLPNALNFFIKTP</sequence>
<dbReference type="InterPro" id="IPR050583">
    <property type="entry name" value="Mycobacterial_A85_antigen"/>
</dbReference>
<dbReference type="EMBL" id="LGUF01000007">
    <property type="protein sequence ID" value="KON88711.1"/>
    <property type="molecule type" value="Genomic_DNA"/>
</dbReference>
<dbReference type="Pfam" id="PF00756">
    <property type="entry name" value="Esterase"/>
    <property type="match status" value="1"/>
</dbReference>
<dbReference type="PANTHER" id="PTHR48098:SF3">
    <property type="entry name" value="IRON(III) ENTEROBACTIN ESTERASE"/>
    <property type="match status" value="1"/>
</dbReference>
<organism evidence="1 2">
    <name type="scientific">Sporosarcina globispora</name>
    <name type="common">Bacillus globisporus</name>
    <dbReference type="NCBI Taxonomy" id="1459"/>
    <lineage>
        <taxon>Bacteria</taxon>
        <taxon>Bacillati</taxon>
        <taxon>Bacillota</taxon>
        <taxon>Bacilli</taxon>
        <taxon>Bacillales</taxon>
        <taxon>Caryophanaceae</taxon>
        <taxon>Sporosarcina</taxon>
    </lineage>
</organism>
<dbReference type="PATRIC" id="fig|1459.3.peg.4220"/>
<dbReference type="SUPFAM" id="SSF53474">
    <property type="entry name" value="alpha/beta-Hydrolases"/>
    <property type="match status" value="1"/>
</dbReference>
<evidence type="ECO:0008006" key="3">
    <source>
        <dbReference type="Google" id="ProtNLM"/>
    </source>
</evidence>
<dbReference type="InterPro" id="IPR029058">
    <property type="entry name" value="AB_hydrolase_fold"/>
</dbReference>
<reference evidence="2" key="1">
    <citation type="submission" date="2015-07" db="EMBL/GenBank/DDBJ databases">
        <title>Fjat-10036 dsm4.</title>
        <authorList>
            <person name="Liu B."/>
            <person name="Wang J."/>
            <person name="Zhu Y."/>
            <person name="Liu G."/>
            <person name="Chen Q."/>
            <person name="Chen Z."/>
            <person name="Lan J."/>
            <person name="Che J."/>
            <person name="Ge C."/>
            <person name="Shi H."/>
            <person name="Pan Z."/>
            <person name="Liu X."/>
        </authorList>
    </citation>
    <scope>NUCLEOTIDE SEQUENCE [LARGE SCALE GENOMIC DNA]</scope>
    <source>
        <strain evidence="2">DSM 4</strain>
    </source>
</reference>